<comment type="caution">
    <text evidence="1">The sequence shown here is derived from an EMBL/GenBank/DDBJ whole genome shotgun (WGS) entry which is preliminary data.</text>
</comment>
<protein>
    <submittedName>
        <fullName evidence="1">Uncharacterized protein</fullName>
    </submittedName>
</protein>
<dbReference type="EMBL" id="WWCL01000002">
    <property type="protein sequence ID" value="MYN45913.1"/>
    <property type="molecule type" value="Genomic_DNA"/>
</dbReference>
<accession>A0A845HY18</accession>
<dbReference type="AlphaFoldDB" id="A0A845HY18"/>
<dbReference type="RefSeq" id="WP_161035452.1">
    <property type="nucleotide sequence ID" value="NZ_WWCL01000002.1"/>
</dbReference>
<dbReference type="InterPro" id="IPR029470">
    <property type="entry name" value="PDDEXK_4"/>
</dbReference>
<name>A0A845HY18_9BURK</name>
<gene>
    <name evidence="1" type="ORF">GTP23_12730</name>
</gene>
<dbReference type="Pfam" id="PF14281">
    <property type="entry name" value="PDDEXK_4"/>
    <property type="match status" value="1"/>
</dbReference>
<evidence type="ECO:0000313" key="2">
    <source>
        <dbReference type="Proteomes" id="UP000444316"/>
    </source>
</evidence>
<keyword evidence="2" id="KW-1185">Reference proteome</keyword>
<sequence>MQDSILDELWQNWIFRISLSSNELFHSNFLQTALGDFTCEIEGDKSSVTSWKRVCDFARWADLDPAWVDRIKNKFKNHQVFLRREWQNLDLAVVVHVTGNKKKPKEIVLFGVELKIKSYPTREQLQRYIKVLESHNGNEFSEPKLVLLSLLAPLDTFSTLANLKIMNFEQLANGMRELIPSSGTLAAAIKEYVRCCESLHRLSLFWVQQLSPEISLDEIVSKHPSYRRMHPIWSKLCAAYLCELVKKEIRDFPVPDNIQLEPVPGFSNGKWNADFLWSKRTTNVATDAGTPTPKDIIVKVGVQIEGDTLRFMLNALNITHRGTSARRIVEQVLLEQALSNGLYQRLHTLYMLHHAESAAVVDRNVSDFWDTHSEVLMLEGGKPILSVPKDRKGFRLTGYDNSSNFGHADYRLKLKPGANLSQISKIIAKALMGDFNENGHQAFQRILNDTSIFTSGG</sequence>
<dbReference type="Proteomes" id="UP000444316">
    <property type="component" value="Unassembled WGS sequence"/>
</dbReference>
<organism evidence="1 2">
    <name type="scientific">Duganella fentianensis</name>
    <dbReference type="NCBI Taxonomy" id="2692177"/>
    <lineage>
        <taxon>Bacteria</taxon>
        <taxon>Pseudomonadati</taxon>
        <taxon>Pseudomonadota</taxon>
        <taxon>Betaproteobacteria</taxon>
        <taxon>Burkholderiales</taxon>
        <taxon>Oxalobacteraceae</taxon>
        <taxon>Telluria group</taxon>
        <taxon>Duganella</taxon>
    </lineage>
</organism>
<proteinExistence type="predicted"/>
<evidence type="ECO:0000313" key="1">
    <source>
        <dbReference type="EMBL" id="MYN45913.1"/>
    </source>
</evidence>
<reference evidence="1" key="1">
    <citation type="submission" date="2019-12" db="EMBL/GenBank/DDBJ databases">
        <title>Novel species isolated from a subtropical stream in China.</title>
        <authorList>
            <person name="Lu H."/>
        </authorList>
    </citation>
    <scope>NUCLEOTIDE SEQUENCE [LARGE SCALE GENOMIC DNA]</scope>
    <source>
        <strain evidence="1">FT93W</strain>
    </source>
</reference>